<evidence type="ECO:0000313" key="4">
    <source>
        <dbReference type="Proteomes" id="UP000017148"/>
    </source>
</evidence>
<comment type="caution">
    <text evidence="3">The sequence shown here is derived from an EMBL/GenBank/DDBJ whole genome shotgun (WGS) entry which is preliminary data.</text>
</comment>
<dbReference type="GO" id="GO:0005829">
    <property type="term" value="C:cytosol"/>
    <property type="evidence" value="ECO:0007669"/>
    <property type="project" value="TreeGrafter"/>
</dbReference>
<dbReference type="RefSeq" id="WP_022635593.1">
    <property type="nucleotide sequence ID" value="NZ_ASJR01000001.1"/>
</dbReference>
<dbReference type="STRING" id="1313304.CALK_0019"/>
<accession>U7DCD3</accession>
<comment type="function">
    <text evidence="1">Forms oxaloacetate, a four-carbon dicarboxylic acid source for the tricarboxylic acid cycle.</text>
</comment>
<dbReference type="InterPro" id="IPR015813">
    <property type="entry name" value="Pyrv/PenolPyrv_kinase-like_dom"/>
</dbReference>
<proteinExistence type="predicted"/>
<evidence type="ECO:0000256" key="1">
    <source>
        <dbReference type="ARBA" id="ARBA00003670"/>
    </source>
</evidence>
<reference evidence="3 4" key="1">
    <citation type="journal article" date="2013" name="Environ. Microbiol.">
        <title>Genome analysis of Chitinivibrio alkaliphilus gen. nov., sp. nov., a novel extremely haloalkaliphilic anaerobic chitinolytic bacterium from the candidate phylum Termite Group 3.</title>
        <authorList>
            <person name="Sorokin D.Y."/>
            <person name="Gumerov V.M."/>
            <person name="Rakitin A.L."/>
            <person name="Beletsky A.V."/>
            <person name="Damste J.S."/>
            <person name="Muyzer G."/>
            <person name="Mardanov A.V."/>
            <person name="Ravin N.V."/>
        </authorList>
    </citation>
    <scope>NUCLEOTIDE SEQUENCE [LARGE SCALE GENOMIC DNA]</scope>
    <source>
        <strain evidence="3 4">ACht1</strain>
    </source>
</reference>
<dbReference type="GO" id="GO:0008964">
    <property type="term" value="F:phosphoenolpyruvate carboxylase activity"/>
    <property type="evidence" value="ECO:0007669"/>
    <property type="project" value="InterPro"/>
</dbReference>
<dbReference type="OrthoDB" id="9768133at2"/>
<organism evidence="3 4">
    <name type="scientific">Chitinivibrio alkaliphilus ACht1</name>
    <dbReference type="NCBI Taxonomy" id="1313304"/>
    <lineage>
        <taxon>Bacteria</taxon>
        <taxon>Pseudomonadati</taxon>
        <taxon>Fibrobacterota</taxon>
        <taxon>Chitinivibrionia</taxon>
        <taxon>Chitinivibrionales</taxon>
        <taxon>Chitinivibrionaceae</taxon>
        <taxon>Chitinivibrio</taxon>
    </lineage>
</organism>
<protein>
    <recommendedName>
        <fullName evidence="2">Phosphoenolpyruvate carboxylase</fullName>
    </recommendedName>
</protein>
<sequence length="862" mass="98239">MHRKTEYSDRVALPYQLYSALFSTLPYGDLAVSSSQLLLFTKECERLLYQEESPTAVVERFCSHLPLEKRHDLLFQFLQIVERQVVLFDAIEDAAFPHLHSRYDRGTLKSLLQRVDEAELHSSYGHHLKKYAVRMVLTAHPTQFYPEPVLGIIRELITALQEKDLHAIRQFLLQLGRTPFRNRRKPTPRMEAHAVLWYLENNFYDVIPAIWEEAVRAVPEDLDPEQLAGMLEIGFWPGGDRDGNPYVTAETTREVARTLKESILSRYIHDMERLLKRLTFDGVFEGLQVCLNKIIQTRDAHTTQGESAGYASPQELCSDLQEIRQCLQDDHQGLFIQHIDTFITRVRIFGFHFAILDLRQDSSVHHEVCTEILHTLDRQGVFPSHLKEVWDQNGATADFLRQLLETPLSLEEISMDTLSVIARETLDSYRAVWDIQRQNGPRSIHRSIISNTQSACHVLEVFVLIHLSGGSLETSGLDIVPLFETIDDLTRADAVMKELYETPVYRAHLQRRGGVQHIMVGFSDGTKDGGYLGANLGIYQAKRRLTAVSREADISLVFFDGRGGPPARGGGNTHRFYRSLGHDVSHDHLHLTVQGQTISSNFGTRDSARYNIEQLFTAGLESSLFYAEEGVLSAKEAALLDELSQQAHEKYLALREDPLFIPYLEEMTPLRFYDRLNVGSRPVKRKGNTRKFSDLRAIPFVGSWSQIKQNVPGFYGLGTALESLRDTPGKWEAVQQLYVDNLFFQTLIDNAMQSLAKTCFPLTASLQNHPRYGGFWKILEEEAKLTERLLCEVAGISCLLEKEPVIRASIKIREKIVLPLLVIQQYALEELQRCDEPEEREILEKLVVKSLAANINASRNSA</sequence>
<dbReference type="GO" id="GO:0006099">
    <property type="term" value="P:tricarboxylic acid cycle"/>
    <property type="evidence" value="ECO:0007669"/>
    <property type="project" value="InterPro"/>
</dbReference>
<dbReference type="PANTHER" id="PTHR30523">
    <property type="entry name" value="PHOSPHOENOLPYRUVATE CARBOXYLASE"/>
    <property type="match status" value="1"/>
</dbReference>
<dbReference type="SUPFAM" id="SSF51621">
    <property type="entry name" value="Phosphoenolpyruvate/pyruvate domain"/>
    <property type="match status" value="1"/>
</dbReference>
<keyword evidence="4" id="KW-1185">Reference proteome</keyword>
<dbReference type="GO" id="GO:0015977">
    <property type="term" value="P:carbon fixation"/>
    <property type="evidence" value="ECO:0007669"/>
    <property type="project" value="InterPro"/>
</dbReference>
<dbReference type="Pfam" id="PF00311">
    <property type="entry name" value="PEPcase"/>
    <property type="match status" value="2"/>
</dbReference>
<dbReference type="PRINTS" id="PR00150">
    <property type="entry name" value="PEPCARBXLASE"/>
</dbReference>
<dbReference type="AlphaFoldDB" id="U7DCD3"/>
<gene>
    <name evidence="3" type="ORF">CALK_0019</name>
</gene>
<evidence type="ECO:0000313" key="3">
    <source>
        <dbReference type="EMBL" id="ERP39233.1"/>
    </source>
</evidence>
<evidence type="ECO:0000256" key="2">
    <source>
        <dbReference type="ARBA" id="ARBA00022419"/>
    </source>
</evidence>
<name>U7DCD3_9BACT</name>
<dbReference type="EMBL" id="ASJR01000001">
    <property type="protein sequence ID" value="ERP39233.1"/>
    <property type="molecule type" value="Genomic_DNA"/>
</dbReference>
<dbReference type="Proteomes" id="UP000017148">
    <property type="component" value="Unassembled WGS sequence"/>
</dbReference>
<dbReference type="InterPro" id="IPR021135">
    <property type="entry name" value="PEP_COase"/>
</dbReference>
<dbReference type="PANTHER" id="PTHR30523:SF6">
    <property type="entry name" value="PHOSPHOENOLPYRUVATE CARBOXYLASE"/>
    <property type="match status" value="1"/>
</dbReference>
<dbReference type="eggNOG" id="COG2352">
    <property type="taxonomic scope" value="Bacteria"/>
</dbReference>
<keyword evidence="3" id="KW-0670">Pyruvate</keyword>
<dbReference type="PATRIC" id="fig|1313304.3.peg.19"/>